<evidence type="ECO:0000313" key="3">
    <source>
        <dbReference type="EMBL" id="BDT98205.1"/>
    </source>
</evidence>
<keyword evidence="4" id="KW-1185">Reference proteome</keyword>
<dbReference type="PANTHER" id="PTHR36974:SF1">
    <property type="entry name" value="DOXX FAMILY MEMBRANE PROTEIN"/>
    <property type="match status" value="1"/>
</dbReference>
<feature type="compositionally biased region" description="Polar residues" evidence="1">
    <location>
        <begin position="183"/>
        <end position="194"/>
    </location>
</feature>
<accession>A0ABM8CTD0</accession>
<proteinExistence type="predicted"/>
<dbReference type="Proteomes" id="UP001317870">
    <property type="component" value="Chromosome"/>
</dbReference>
<evidence type="ECO:0000313" key="4">
    <source>
        <dbReference type="Proteomes" id="UP001317870"/>
    </source>
</evidence>
<evidence type="ECO:0008006" key="5">
    <source>
        <dbReference type="Google" id="ProtNLM"/>
    </source>
</evidence>
<feature type="transmembrane region" description="Helical" evidence="2">
    <location>
        <begin position="101"/>
        <end position="122"/>
    </location>
</feature>
<dbReference type="EMBL" id="AP026978">
    <property type="protein sequence ID" value="BDT98205.1"/>
    <property type="molecule type" value="Genomic_DNA"/>
</dbReference>
<keyword evidence="2" id="KW-0812">Transmembrane</keyword>
<reference evidence="3 4" key="1">
    <citation type="submission" date="2022-11" db="EMBL/GenBank/DDBJ databases">
        <title>Genome Sequencing of Nocardia sp. ON39_IFM12276 and assembly.</title>
        <authorList>
            <person name="Shimojima M."/>
            <person name="Toyokawa M."/>
            <person name="Uesaka K."/>
        </authorList>
    </citation>
    <scope>NUCLEOTIDE SEQUENCE [LARGE SCALE GENOMIC DNA]</scope>
    <source>
        <strain evidence="3 4">IFM 12276</strain>
    </source>
</reference>
<dbReference type="RefSeq" id="WP_281878204.1">
    <property type="nucleotide sequence ID" value="NZ_AP026978.1"/>
</dbReference>
<evidence type="ECO:0000256" key="2">
    <source>
        <dbReference type="SAM" id="Phobius"/>
    </source>
</evidence>
<organism evidence="3 4">
    <name type="scientific">Nocardia sputorum</name>
    <dbReference type="NCBI Taxonomy" id="2984338"/>
    <lineage>
        <taxon>Bacteria</taxon>
        <taxon>Bacillati</taxon>
        <taxon>Actinomycetota</taxon>
        <taxon>Actinomycetes</taxon>
        <taxon>Mycobacteriales</taxon>
        <taxon>Nocardiaceae</taxon>
        <taxon>Nocardia</taxon>
    </lineage>
</organism>
<feature type="transmembrane region" description="Helical" evidence="2">
    <location>
        <begin position="74"/>
        <end position="94"/>
    </location>
</feature>
<keyword evidence="2" id="KW-1133">Transmembrane helix</keyword>
<feature type="compositionally biased region" description="Basic and acidic residues" evidence="1">
    <location>
        <begin position="173"/>
        <end position="182"/>
    </location>
</feature>
<keyword evidence="2" id="KW-0472">Membrane</keyword>
<sequence length="194" mass="20534">METLIVLLTTLLALRTAGALGVHRFAAWPTCAAYALGVMLIMTGTTHFLPAAFADSPVPTHADLLPMVPPFVPFPGAMVYLTGVVELLGAAGLFRTRTRRGAGLGLAALFIVMLPANIYAAVSGIPFNGAPATPLWARIPEQVLYLGVALWAAGILRSSRHRAEHGWAARSVRHGDDRRDGSTRTTPAANRTAS</sequence>
<evidence type="ECO:0000256" key="1">
    <source>
        <dbReference type="SAM" id="MobiDB-lite"/>
    </source>
</evidence>
<protein>
    <recommendedName>
        <fullName evidence="5">DoxX family membrane protein</fullName>
    </recommendedName>
</protein>
<gene>
    <name evidence="3" type="ORF">IFM12276_12340</name>
</gene>
<feature type="transmembrane region" description="Helical" evidence="2">
    <location>
        <begin position="142"/>
        <end position="159"/>
    </location>
</feature>
<dbReference type="PANTHER" id="PTHR36974">
    <property type="entry name" value="MEMBRANE PROTEIN-RELATED"/>
    <property type="match status" value="1"/>
</dbReference>
<feature type="region of interest" description="Disordered" evidence="1">
    <location>
        <begin position="173"/>
        <end position="194"/>
    </location>
</feature>
<name>A0ABM8CTD0_9NOCA</name>